<proteinExistence type="predicted"/>
<evidence type="ECO:0000313" key="3">
    <source>
        <dbReference type="Proteomes" id="UP000192486"/>
    </source>
</evidence>
<evidence type="ECO:0008006" key="4">
    <source>
        <dbReference type="Google" id="ProtNLM"/>
    </source>
</evidence>
<dbReference type="InterPro" id="IPR016024">
    <property type="entry name" value="ARM-type_fold"/>
</dbReference>
<evidence type="ECO:0000313" key="2">
    <source>
        <dbReference type="EMBL" id="ARF15302.1"/>
    </source>
</evidence>
<name>A0ABM6JYP3_SPOUR</name>
<feature type="compositionally biased region" description="Low complexity" evidence="1">
    <location>
        <begin position="1"/>
        <end position="16"/>
    </location>
</feature>
<gene>
    <name evidence="2" type="ORF">SporoS204_14755</name>
</gene>
<protein>
    <recommendedName>
        <fullName evidence="4">Flagellar hook-length control protein FliK</fullName>
    </recommendedName>
</protein>
<dbReference type="RefSeq" id="WP_029052312.1">
    <property type="nucleotide sequence ID" value="NZ_CP015108.1"/>
</dbReference>
<dbReference type="Proteomes" id="UP000192486">
    <property type="component" value="Chromosome"/>
</dbReference>
<accession>A0ABM6JYP3</accession>
<sequence length="668" mass="72909">MNLNSLSASSARATATETQPLSLKEGQMIHGKITQLFPGQMAQVQIGNQQLYAKLEVPMQAGDNYYFKVNGTEPELQLQVISGPVRGGEGQSAQLTQLMESLNLPKTKEMKDVLATIIKQRIPMTLENMLEAVNLLKTLPEGMRAEALATLGKIAEARLPFTPAIFQSLLQAQTGTIAQQFTTLLAAIQSEPNLPPAVREQLLVTMQALSSPLSQVVGKELLNQSVSQLLNPQASQADRLVALQLLKNADILPARTSLANLPQVLAEQITKVDTLPANVTSNMTHQTDASKAIQSLVSQLSQTPVANQQTIKAVVQNITQQLPNTTLPEPVKNTLQTVINQITQQPMTDRAKATVVEQFSKVFTQVTATQATALSALPHTALVDQLKQTWVQQANRQEAADLSLQQQTVMKEVQQSVPSLLVPHDKANEAIRVLMQTAEKSENIQVKQLIQTAEAQVSQTINGAVMKEAIKHVFSTLGVNYEAMLLGKEPDVANLASALKPQLLAMLQDPSLSPTLRDAAETMVLRMNGTLLQSGETGTQQQLIMQLPIEMFGKKIDATLQWNSRMKEDGKIDPAFARILFYLELESLSTTLVDMHVQNKVVNLTIFNDVPSLKTTGPTFQDVLKEGLEGVGYKLSGVMFKAFTAKQQNSKKTAGTFQSDEGGVDYRI</sequence>
<reference evidence="2 3" key="1">
    <citation type="submission" date="2016-04" db="EMBL/GenBank/DDBJ databases">
        <title>Comparative Genomics and Epigenetics of Sporosarcina ureae.</title>
        <authorList>
            <person name="Oliver A.S."/>
            <person name="Cooper K.K."/>
        </authorList>
    </citation>
    <scope>NUCLEOTIDE SEQUENCE [LARGE SCALE GENOMIC DNA]</scope>
    <source>
        <strain evidence="2 3">S204</strain>
    </source>
</reference>
<feature type="region of interest" description="Disordered" evidence="1">
    <location>
        <begin position="1"/>
        <end position="23"/>
    </location>
</feature>
<organism evidence="2 3">
    <name type="scientific">Sporosarcina ureae</name>
    <dbReference type="NCBI Taxonomy" id="1571"/>
    <lineage>
        <taxon>Bacteria</taxon>
        <taxon>Bacillati</taxon>
        <taxon>Bacillota</taxon>
        <taxon>Bacilli</taxon>
        <taxon>Bacillales</taxon>
        <taxon>Caryophanaceae</taxon>
        <taxon>Sporosarcina</taxon>
    </lineage>
</organism>
<dbReference type="SUPFAM" id="SSF48371">
    <property type="entry name" value="ARM repeat"/>
    <property type="match status" value="1"/>
</dbReference>
<dbReference type="EMBL" id="CP015108">
    <property type="protein sequence ID" value="ARF15302.1"/>
    <property type="molecule type" value="Genomic_DNA"/>
</dbReference>
<keyword evidence="3" id="KW-1185">Reference proteome</keyword>
<evidence type="ECO:0000256" key="1">
    <source>
        <dbReference type="SAM" id="MobiDB-lite"/>
    </source>
</evidence>